<dbReference type="AlphaFoldDB" id="A0A1M6XD62"/>
<evidence type="ECO:0000313" key="2">
    <source>
        <dbReference type="Proteomes" id="UP000184191"/>
    </source>
</evidence>
<dbReference type="PROSITE" id="PS51257">
    <property type="entry name" value="PROKAR_LIPOPROTEIN"/>
    <property type="match status" value="1"/>
</dbReference>
<accession>A0A1M6XD62</accession>
<keyword evidence="2" id="KW-1185">Reference proteome</keyword>
<dbReference type="OrthoDB" id="7745747at2"/>
<sequence length="77" mass="8095">MKFYIVLGFPIALAACGAVTEPQAPTRLAAAATPEATHSHASSPSLLTGYAARAIKGPASWRELNERQSPDHKGAHE</sequence>
<name>A0A1M6XD62_9RHOB</name>
<reference evidence="2" key="1">
    <citation type="submission" date="2016-11" db="EMBL/GenBank/DDBJ databases">
        <authorList>
            <person name="Varghese N."/>
            <person name="Submissions S."/>
        </authorList>
    </citation>
    <scope>NUCLEOTIDE SEQUENCE [LARGE SCALE GENOMIC DNA]</scope>
    <source>
        <strain evidence="2">DSM 29327</strain>
    </source>
</reference>
<proteinExistence type="predicted"/>
<evidence type="ECO:0000313" key="1">
    <source>
        <dbReference type="EMBL" id="SHL03906.1"/>
    </source>
</evidence>
<protein>
    <recommendedName>
        <fullName evidence="3">Lipoprotein</fullName>
    </recommendedName>
</protein>
<dbReference type="RefSeq" id="WP_073195871.1">
    <property type="nucleotide sequence ID" value="NZ_FRBN01000004.1"/>
</dbReference>
<dbReference type="EMBL" id="FRBN01000004">
    <property type="protein sequence ID" value="SHL03906.1"/>
    <property type="molecule type" value="Genomic_DNA"/>
</dbReference>
<gene>
    <name evidence="1" type="ORF">SAMN05444414_10450</name>
</gene>
<organism evidence="1 2">
    <name type="scientific">Roseovarius marisflavi</name>
    <dbReference type="NCBI Taxonomy" id="1054996"/>
    <lineage>
        <taxon>Bacteria</taxon>
        <taxon>Pseudomonadati</taxon>
        <taxon>Pseudomonadota</taxon>
        <taxon>Alphaproteobacteria</taxon>
        <taxon>Rhodobacterales</taxon>
        <taxon>Roseobacteraceae</taxon>
        <taxon>Roseovarius</taxon>
    </lineage>
</organism>
<dbReference type="Proteomes" id="UP000184191">
    <property type="component" value="Unassembled WGS sequence"/>
</dbReference>
<dbReference type="STRING" id="1054996.SAMN05444414_10450"/>
<evidence type="ECO:0008006" key="3">
    <source>
        <dbReference type="Google" id="ProtNLM"/>
    </source>
</evidence>